<accession>A0A852SMQ3</accession>
<reference evidence="1 2" key="1">
    <citation type="submission" date="2020-07" db="EMBL/GenBank/DDBJ databases">
        <title>Sequencing the genomes of 1000 actinobacteria strains.</title>
        <authorList>
            <person name="Klenk H.-P."/>
        </authorList>
    </citation>
    <scope>NUCLEOTIDE SEQUENCE [LARGE SCALE GENOMIC DNA]</scope>
    <source>
        <strain evidence="1 2">DSM 26474</strain>
    </source>
</reference>
<organism evidence="1 2">
    <name type="scientific">Herbiconiux flava</name>
    <dbReference type="NCBI Taxonomy" id="881268"/>
    <lineage>
        <taxon>Bacteria</taxon>
        <taxon>Bacillati</taxon>
        <taxon>Actinomycetota</taxon>
        <taxon>Actinomycetes</taxon>
        <taxon>Micrococcales</taxon>
        <taxon>Microbacteriaceae</taxon>
        <taxon>Herbiconiux</taxon>
    </lineage>
</organism>
<keyword evidence="2" id="KW-1185">Reference proteome</keyword>
<name>A0A852SMQ3_9MICO</name>
<gene>
    <name evidence="1" type="ORF">BJ984_001242</name>
</gene>
<protein>
    <submittedName>
        <fullName evidence="1">Uncharacterized protein</fullName>
    </submittedName>
</protein>
<proteinExistence type="predicted"/>
<dbReference type="EMBL" id="JACCBM010000001">
    <property type="protein sequence ID" value="NYD70084.1"/>
    <property type="molecule type" value="Genomic_DNA"/>
</dbReference>
<dbReference type="AlphaFoldDB" id="A0A852SMQ3"/>
<evidence type="ECO:0000313" key="1">
    <source>
        <dbReference type="EMBL" id="NYD70084.1"/>
    </source>
</evidence>
<sequence length="225" mass="23822">MERTRATEAAGVAGAGAAGSGELRFEGRIAGFGSASGTRVVIGLWERSPFGRFADAMIENAAGHRTLLAPSEVVAAFVSETYEFDEVRVVPVSSRRISGGLAVRAGDDGSALTARIAVGDVPPLGRLLRSVPRRLATDVRWLRMLDPIASRLVPGVHTAGSAGHGRREFYGVTTMRRIAWAEATVDGEPLGAFAALDPPVRFGFGSAPPEPHLVDLTTVIRLPRR</sequence>
<evidence type="ECO:0000313" key="2">
    <source>
        <dbReference type="Proteomes" id="UP000549913"/>
    </source>
</evidence>
<comment type="caution">
    <text evidence="1">The sequence shown here is derived from an EMBL/GenBank/DDBJ whole genome shotgun (WGS) entry which is preliminary data.</text>
</comment>
<dbReference type="RefSeq" id="WP_246306440.1">
    <property type="nucleotide sequence ID" value="NZ_BSEW01000001.1"/>
</dbReference>
<dbReference type="Proteomes" id="UP000549913">
    <property type="component" value="Unassembled WGS sequence"/>
</dbReference>